<evidence type="ECO:0000256" key="1">
    <source>
        <dbReference type="ARBA" id="ARBA00022692"/>
    </source>
</evidence>
<protein>
    <submittedName>
        <fullName evidence="6">MFS transporter</fullName>
    </submittedName>
</protein>
<dbReference type="PANTHER" id="PTHR23528:SF1">
    <property type="entry name" value="MAJOR FACILITATOR SUPERFAMILY (MFS) PROFILE DOMAIN-CONTAINING PROTEIN"/>
    <property type="match status" value="1"/>
</dbReference>
<evidence type="ECO:0000313" key="7">
    <source>
        <dbReference type="Proteomes" id="UP000285961"/>
    </source>
</evidence>
<keyword evidence="1 4" id="KW-0812">Transmembrane</keyword>
<dbReference type="Pfam" id="PF07690">
    <property type="entry name" value="MFS_1"/>
    <property type="match status" value="1"/>
</dbReference>
<gene>
    <name evidence="6" type="ORF">C4532_02125</name>
</gene>
<dbReference type="PANTHER" id="PTHR23528">
    <property type="match status" value="1"/>
</dbReference>
<keyword evidence="2 4" id="KW-1133">Transmembrane helix</keyword>
<dbReference type="Proteomes" id="UP000285961">
    <property type="component" value="Unassembled WGS sequence"/>
</dbReference>
<dbReference type="InterPro" id="IPR036259">
    <property type="entry name" value="MFS_trans_sf"/>
</dbReference>
<feature type="transmembrane region" description="Helical" evidence="4">
    <location>
        <begin position="7"/>
        <end position="28"/>
    </location>
</feature>
<organism evidence="6 7">
    <name type="scientific">Candidatus Abyssobacteria bacterium SURF_17</name>
    <dbReference type="NCBI Taxonomy" id="2093361"/>
    <lineage>
        <taxon>Bacteria</taxon>
        <taxon>Pseudomonadati</taxon>
        <taxon>Candidatus Hydrogenedentota</taxon>
        <taxon>Candidatus Abyssobacteria</taxon>
    </lineage>
</organism>
<dbReference type="InterPro" id="IPR011701">
    <property type="entry name" value="MFS"/>
</dbReference>
<evidence type="ECO:0000256" key="4">
    <source>
        <dbReference type="SAM" id="Phobius"/>
    </source>
</evidence>
<comment type="caution">
    <text evidence="6">The sequence shown here is derived from an EMBL/GenBank/DDBJ whole genome shotgun (WGS) entry which is preliminary data.</text>
</comment>
<dbReference type="Gene3D" id="1.20.1250.20">
    <property type="entry name" value="MFS general substrate transporter like domains"/>
    <property type="match status" value="2"/>
</dbReference>
<feature type="transmembrane region" description="Helical" evidence="4">
    <location>
        <begin position="331"/>
        <end position="349"/>
    </location>
</feature>
<sequence length="385" mass="41739">MAILGTGWFGILFFWGFYTGVMPIFLRGFTGSKFLISLMLSLAGVSGCIVPPIAGYFSDRTHGRFGRRKPYILFGMLGMFACMMSLPYTGALGLIACISGATYMFMDIAQTPYMSLLPDITPPSQRGTASGVMNLLGGMGLIASFFACSQVWDEYPKMVFSMVAAVCCFSVVFAIALLRGPDKPEENSLGETTPIRYLRSIAKETDALKFFLAQFFWWLGFWVVQAFITLFLVEELGVGEGKSLLAPMIPSIVQTVLVLPSGALGDRVGRRGLLLSAVAFWTAAILTIGFSRSFTQALITLGISGIPLAVVMGVGYAYMLDLIPKERTAEFVGIGVVSMAAPQIFGPLIGGKLIDTFGYRSIFPVASVFMFISFCALRSIRARST</sequence>
<dbReference type="AlphaFoldDB" id="A0A419F892"/>
<evidence type="ECO:0000256" key="3">
    <source>
        <dbReference type="ARBA" id="ARBA00023136"/>
    </source>
</evidence>
<feature type="transmembrane region" description="Helical" evidence="4">
    <location>
        <begin position="272"/>
        <end position="291"/>
    </location>
</feature>
<feature type="transmembrane region" description="Helical" evidence="4">
    <location>
        <begin position="361"/>
        <end position="380"/>
    </location>
</feature>
<dbReference type="PROSITE" id="PS50850">
    <property type="entry name" value="MFS"/>
    <property type="match status" value="1"/>
</dbReference>
<dbReference type="SUPFAM" id="SSF103473">
    <property type="entry name" value="MFS general substrate transporter"/>
    <property type="match status" value="1"/>
</dbReference>
<feature type="transmembrane region" description="Helical" evidence="4">
    <location>
        <begin position="34"/>
        <end position="58"/>
    </location>
</feature>
<accession>A0A419F892</accession>
<dbReference type="EMBL" id="QZKI01000013">
    <property type="protein sequence ID" value="RJP74632.1"/>
    <property type="molecule type" value="Genomic_DNA"/>
</dbReference>
<reference evidence="6 7" key="1">
    <citation type="journal article" date="2017" name="ISME J.">
        <title>Energy and carbon metabolisms in a deep terrestrial subsurface fluid microbial community.</title>
        <authorList>
            <person name="Momper L."/>
            <person name="Jungbluth S.P."/>
            <person name="Lee M.D."/>
            <person name="Amend J.P."/>
        </authorList>
    </citation>
    <scope>NUCLEOTIDE SEQUENCE [LARGE SCALE GENOMIC DNA]</scope>
    <source>
        <strain evidence="6">SURF_17</strain>
    </source>
</reference>
<feature type="transmembrane region" description="Helical" evidence="4">
    <location>
        <begin position="158"/>
        <end position="178"/>
    </location>
</feature>
<keyword evidence="3 4" id="KW-0472">Membrane</keyword>
<dbReference type="InterPro" id="IPR020846">
    <property type="entry name" value="MFS_dom"/>
</dbReference>
<evidence type="ECO:0000259" key="5">
    <source>
        <dbReference type="PROSITE" id="PS50850"/>
    </source>
</evidence>
<dbReference type="GO" id="GO:0022857">
    <property type="term" value="F:transmembrane transporter activity"/>
    <property type="evidence" value="ECO:0007669"/>
    <property type="project" value="InterPro"/>
</dbReference>
<feature type="transmembrane region" description="Helical" evidence="4">
    <location>
        <begin position="210"/>
        <end position="232"/>
    </location>
</feature>
<feature type="domain" description="Major facilitator superfamily (MFS) profile" evidence="5">
    <location>
        <begin position="206"/>
        <end position="385"/>
    </location>
</feature>
<feature type="transmembrane region" description="Helical" evidence="4">
    <location>
        <begin position="244"/>
        <end position="265"/>
    </location>
</feature>
<evidence type="ECO:0000313" key="6">
    <source>
        <dbReference type="EMBL" id="RJP74632.1"/>
    </source>
</evidence>
<name>A0A419F892_9BACT</name>
<feature type="transmembrane region" description="Helical" evidence="4">
    <location>
        <begin position="297"/>
        <end position="319"/>
    </location>
</feature>
<evidence type="ECO:0000256" key="2">
    <source>
        <dbReference type="ARBA" id="ARBA00022989"/>
    </source>
</evidence>
<proteinExistence type="predicted"/>
<feature type="transmembrane region" description="Helical" evidence="4">
    <location>
        <begin position="70"/>
        <end position="86"/>
    </location>
</feature>